<keyword evidence="1" id="KW-0343">GTPase activation</keyword>
<feature type="domain" description="F-BAR" evidence="10">
    <location>
        <begin position="214"/>
        <end position="484"/>
    </location>
</feature>
<gene>
    <name evidence="11" type="ORF">NDU88_004593</name>
</gene>
<keyword evidence="12" id="KW-1185">Reference proteome</keyword>
<dbReference type="InterPro" id="IPR000198">
    <property type="entry name" value="RhoGAP_dom"/>
</dbReference>
<name>A0AAV7T9K6_PLEWA</name>
<dbReference type="Gene3D" id="1.20.1270.60">
    <property type="entry name" value="Arfaptin homology (AH) domain/BAR domain"/>
    <property type="match status" value="1"/>
</dbReference>
<dbReference type="SMART" id="SM00055">
    <property type="entry name" value="FCH"/>
    <property type="match status" value="1"/>
</dbReference>
<dbReference type="PROSITE" id="PS00479">
    <property type="entry name" value="ZF_DAG_PE_1"/>
    <property type="match status" value="1"/>
</dbReference>
<evidence type="ECO:0000259" key="9">
    <source>
        <dbReference type="PROSITE" id="PS50238"/>
    </source>
</evidence>
<dbReference type="PANTHER" id="PTHR15228">
    <property type="entry name" value="SPERMATHECAL PHYSIOLOGY VARIANT"/>
    <property type="match status" value="1"/>
</dbReference>
<dbReference type="Pfam" id="PF00620">
    <property type="entry name" value="RhoGAP"/>
    <property type="match status" value="1"/>
</dbReference>
<dbReference type="SUPFAM" id="SSF48350">
    <property type="entry name" value="GTPase activation domain, GAP"/>
    <property type="match status" value="1"/>
</dbReference>
<sequence length="1027" mass="115348">MGDPRTAAGHEGSEVAPPPADAPPARDPETDTGFLVALWASIQEPVVGRSKVHLDLCPKDVLQVTGRLRMVDQKLHNFRALFQGQGFVPPSKNAMEEELTQLLQAICLFLAEYPTLNAAGIQAATTSLIEEINGLTYQAPSSENRKRYSEIFRGLDALEICLGNETLDMFVGDITSNAPSELTAQMEEVPTDDSQFGESQSSLETKPLMNISVDEADELMVKCEGGVDAALDYAKRWCKYTKELLIWMDKRITTETEFAKNMTKIAETGKWAINQQDSMPLQYIYTLFMEHDVKVGNSAIETGGLLQMKKYIQPLAAKKNEIEKWRREFREQWQKEQKKMSDVYTSMRKSQAHYYQRCEDLEKAKQLSAKAEEEYHQMTGGVPGSSNKQRDRRRKAQEEAQSKAQDAEVNYKTSVVEANARRQDLEKAKDRIVSHIRKLIYQGDQVLKEVTINLFNLQRKHWERIPTKYHSLAESCKPYDVGEKYLSFIQELPKREIPVEVFEFEEFFPSGRRPSPAGRRKYAPQIAPSSSGDDLSTSSEDLIARNLLVNSDLNVQKSLCSDTESIGGSSESRSLDSPTSSPDDVAIENGLIVGPCRNVTLSSAAMTHKLRRLRGPTKCRDCETFMVSGLECNECYLTCHKKCLESLLIVCGHKKLPSRTTVFGIEFKQVYRDFPEEVPFIVRMCTAEIEHRALGVQGIYRISGARARVEKLCQAFENGRNLVELTDHSPHDITGVLKHFLKELPESVVPYKLYDEFMAFAKDIQRIGDGAQVDGEGGESRLRQDTFQQMRDILCRLPATNYNTLRHLIAHLYRVAERYEDNKMSSNNLGIIFGPTLIRPSPGNDISMTCLIDSGYQAQIVEFLILNYERIFGADDLPTPSSFGSESSLQEAYLESSKEQSSPEKEMTLLSEVQSLEPTEALYMKSESSEHSVADEPLHEKTLESADPILESMEPPGSPKPTDRDHGNLDGPVEVRQEGDLNSALGAQSRGHFSRTPVKSTRQGPIVIRSVTHIVTSSPTSSSTFYS</sequence>
<keyword evidence="2" id="KW-0479">Metal-binding</keyword>
<dbReference type="InterPro" id="IPR057028">
    <property type="entry name" value="RHG29_45_N"/>
</dbReference>
<evidence type="ECO:0000259" key="10">
    <source>
        <dbReference type="PROSITE" id="PS51741"/>
    </source>
</evidence>
<evidence type="ECO:0008006" key="13">
    <source>
        <dbReference type="Google" id="ProtNLM"/>
    </source>
</evidence>
<feature type="region of interest" description="Disordered" evidence="7">
    <location>
        <begin position="511"/>
        <end position="537"/>
    </location>
</feature>
<dbReference type="PROSITE" id="PS50238">
    <property type="entry name" value="RHOGAP"/>
    <property type="match status" value="1"/>
</dbReference>
<dbReference type="PANTHER" id="PTHR15228:SF16">
    <property type="entry name" value="GEM-INTERACTING PROTEIN"/>
    <property type="match status" value="1"/>
</dbReference>
<feature type="compositionally biased region" description="Basic and acidic residues" evidence="7">
    <location>
        <begin position="961"/>
        <end position="979"/>
    </location>
</feature>
<proteinExistence type="predicted"/>
<feature type="region of interest" description="Disordered" evidence="7">
    <location>
        <begin position="881"/>
        <end position="908"/>
    </location>
</feature>
<dbReference type="GO" id="GO:0007165">
    <property type="term" value="P:signal transduction"/>
    <property type="evidence" value="ECO:0007669"/>
    <property type="project" value="InterPro"/>
</dbReference>
<dbReference type="PROSITE" id="PS51741">
    <property type="entry name" value="F_BAR"/>
    <property type="match status" value="1"/>
</dbReference>
<dbReference type="InterPro" id="IPR054713">
    <property type="entry name" value="GMIP/FCHO2-like_FCH"/>
</dbReference>
<dbReference type="Gene3D" id="3.30.60.20">
    <property type="match status" value="1"/>
</dbReference>
<dbReference type="GO" id="GO:0005096">
    <property type="term" value="F:GTPase activator activity"/>
    <property type="evidence" value="ECO:0007669"/>
    <property type="project" value="UniProtKB-KW"/>
</dbReference>
<dbReference type="AlphaFoldDB" id="A0AAV7T9K6"/>
<evidence type="ECO:0000259" key="8">
    <source>
        <dbReference type="PROSITE" id="PS50081"/>
    </source>
</evidence>
<evidence type="ECO:0000256" key="7">
    <source>
        <dbReference type="SAM" id="MobiDB-lite"/>
    </source>
</evidence>
<evidence type="ECO:0000313" key="11">
    <source>
        <dbReference type="EMBL" id="KAJ1172751.1"/>
    </source>
</evidence>
<evidence type="ECO:0000256" key="4">
    <source>
        <dbReference type="ARBA" id="ARBA00022833"/>
    </source>
</evidence>
<keyword evidence="5 6" id="KW-0175">Coiled coil</keyword>
<dbReference type="InterPro" id="IPR002219">
    <property type="entry name" value="PKC_DAG/PE"/>
</dbReference>
<dbReference type="SUPFAM" id="SSF103657">
    <property type="entry name" value="BAR/IMD domain-like"/>
    <property type="match status" value="1"/>
</dbReference>
<evidence type="ECO:0000256" key="2">
    <source>
        <dbReference type="ARBA" id="ARBA00022723"/>
    </source>
</evidence>
<feature type="region of interest" description="Disordered" evidence="7">
    <location>
        <begin position="562"/>
        <end position="582"/>
    </location>
</feature>
<feature type="domain" description="Phorbol-ester/DAG-type" evidence="8">
    <location>
        <begin position="607"/>
        <end position="651"/>
    </location>
</feature>
<dbReference type="Gene3D" id="1.10.555.10">
    <property type="entry name" value="Rho GTPase activation protein"/>
    <property type="match status" value="1"/>
</dbReference>
<evidence type="ECO:0000313" key="12">
    <source>
        <dbReference type="Proteomes" id="UP001066276"/>
    </source>
</evidence>
<feature type="compositionally biased region" description="Polar residues" evidence="7">
    <location>
        <begin position="881"/>
        <end position="890"/>
    </location>
</feature>
<dbReference type="PROSITE" id="PS50081">
    <property type="entry name" value="ZF_DAG_PE_2"/>
    <property type="match status" value="1"/>
</dbReference>
<protein>
    <recommendedName>
        <fullName evidence="13">GEM-interacting protein</fullName>
    </recommendedName>
</protein>
<dbReference type="CDD" id="cd20816">
    <property type="entry name" value="C1_GMIP-like"/>
    <property type="match status" value="1"/>
</dbReference>
<dbReference type="GO" id="GO:0005886">
    <property type="term" value="C:plasma membrane"/>
    <property type="evidence" value="ECO:0007669"/>
    <property type="project" value="TreeGrafter"/>
</dbReference>
<dbReference type="SUPFAM" id="SSF57889">
    <property type="entry name" value="Cysteine-rich domain"/>
    <property type="match status" value="1"/>
</dbReference>
<accession>A0AAV7T9K6</accession>
<feature type="region of interest" description="Disordered" evidence="7">
    <location>
        <begin position="1"/>
        <end position="28"/>
    </location>
</feature>
<dbReference type="InterPro" id="IPR046349">
    <property type="entry name" value="C1-like_sf"/>
</dbReference>
<feature type="compositionally biased region" description="Basic and acidic residues" evidence="7">
    <location>
        <begin position="896"/>
        <end position="907"/>
    </location>
</feature>
<reference evidence="11" key="1">
    <citation type="journal article" date="2022" name="bioRxiv">
        <title>Sequencing and chromosome-scale assembly of the giantPleurodeles waltlgenome.</title>
        <authorList>
            <person name="Brown T."/>
            <person name="Elewa A."/>
            <person name="Iarovenko S."/>
            <person name="Subramanian E."/>
            <person name="Araus A.J."/>
            <person name="Petzold A."/>
            <person name="Susuki M."/>
            <person name="Suzuki K.-i.T."/>
            <person name="Hayashi T."/>
            <person name="Toyoda A."/>
            <person name="Oliveira C."/>
            <person name="Osipova E."/>
            <person name="Leigh N.D."/>
            <person name="Simon A."/>
            <person name="Yun M.H."/>
        </authorList>
    </citation>
    <scope>NUCLEOTIDE SEQUENCE</scope>
    <source>
        <strain evidence="11">20211129_DDA</strain>
        <tissue evidence="11">Liver</tissue>
    </source>
</reference>
<evidence type="ECO:0000256" key="3">
    <source>
        <dbReference type="ARBA" id="ARBA00022771"/>
    </source>
</evidence>
<feature type="region of interest" description="Disordered" evidence="7">
    <location>
        <begin position="949"/>
        <end position="1005"/>
    </location>
</feature>
<dbReference type="GO" id="GO:0051056">
    <property type="term" value="P:regulation of small GTPase mediated signal transduction"/>
    <property type="evidence" value="ECO:0007669"/>
    <property type="project" value="UniProtKB-ARBA"/>
</dbReference>
<evidence type="ECO:0000256" key="6">
    <source>
        <dbReference type="PROSITE-ProRule" id="PRU01077"/>
    </source>
</evidence>
<dbReference type="GO" id="GO:0008270">
    <property type="term" value="F:zinc ion binding"/>
    <property type="evidence" value="ECO:0007669"/>
    <property type="project" value="UniProtKB-KW"/>
</dbReference>
<dbReference type="InterPro" id="IPR001060">
    <property type="entry name" value="FCH_dom"/>
</dbReference>
<dbReference type="InterPro" id="IPR031160">
    <property type="entry name" value="F_BAR_dom"/>
</dbReference>
<feature type="domain" description="Rho-GAP" evidence="9">
    <location>
        <begin position="665"/>
        <end position="872"/>
    </location>
</feature>
<dbReference type="Pfam" id="PF00130">
    <property type="entry name" value="C1_1"/>
    <property type="match status" value="1"/>
</dbReference>
<keyword evidence="3" id="KW-0863">Zinc-finger</keyword>
<dbReference type="Pfam" id="PF22699">
    <property type="entry name" value="GMIP-like_FCH"/>
    <property type="match status" value="1"/>
</dbReference>
<dbReference type="SMART" id="SM00324">
    <property type="entry name" value="RhoGAP"/>
    <property type="match status" value="1"/>
</dbReference>
<dbReference type="EMBL" id="JANPWB010000007">
    <property type="protein sequence ID" value="KAJ1172751.1"/>
    <property type="molecule type" value="Genomic_DNA"/>
</dbReference>
<dbReference type="InterPro" id="IPR008936">
    <property type="entry name" value="Rho_GTPase_activation_prot"/>
</dbReference>
<evidence type="ECO:0000256" key="1">
    <source>
        <dbReference type="ARBA" id="ARBA00022468"/>
    </source>
</evidence>
<evidence type="ECO:0000256" key="5">
    <source>
        <dbReference type="ARBA" id="ARBA00023054"/>
    </source>
</evidence>
<feature type="region of interest" description="Disordered" evidence="7">
    <location>
        <begin position="369"/>
        <end position="410"/>
    </location>
</feature>
<dbReference type="InterPro" id="IPR051025">
    <property type="entry name" value="RhoGAP"/>
</dbReference>
<dbReference type="Proteomes" id="UP001066276">
    <property type="component" value="Chromosome 4_1"/>
</dbReference>
<dbReference type="SMART" id="SM00109">
    <property type="entry name" value="C1"/>
    <property type="match status" value="1"/>
</dbReference>
<dbReference type="InterPro" id="IPR027267">
    <property type="entry name" value="AH/BAR_dom_sf"/>
</dbReference>
<keyword evidence="4" id="KW-0862">Zinc</keyword>
<organism evidence="11 12">
    <name type="scientific">Pleurodeles waltl</name>
    <name type="common">Iberian ribbed newt</name>
    <dbReference type="NCBI Taxonomy" id="8319"/>
    <lineage>
        <taxon>Eukaryota</taxon>
        <taxon>Metazoa</taxon>
        <taxon>Chordata</taxon>
        <taxon>Craniata</taxon>
        <taxon>Vertebrata</taxon>
        <taxon>Euteleostomi</taxon>
        <taxon>Amphibia</taxon>
        <taxon>Batrachia</taxon>
        <taxon>Caudata</taxon>
        <taxon>Salamandroidea</taxon>
        <taxon>Salamandridae</taxon>
        <taxon>Pleurodelinae</taxon>
        <taxon>Pleurodeles</taxon>
    </lineage>
</organism>
<comment type="caution">
    <text evidence="11">The sequence shown here is derived from an EMBL/GenBank/DDBJ whole genome shotgun (WGS) entry which is preliminary data.</text>
</comment>
<dbReference type="Pfam" id="PF24235">
    <property type="entry name" value="RHG29_45_N"/>
    <property type="match status" value="1"/>
</dbReference>